<keyword evidence="4" id="KW-1185">Reference proteome</keyword>
<gene>
    <name evidence="3" type="ORF">CEY11_23885</name>
</gene>
<dbReference type="Gene3D" id="3.40.190.150">
    <property type="entry name" value="Bordetella uptake gene, domain 1"/>
    <property type="match status" value="1"/>
</dbReference>
<reference evidence="4" key="1">
    <citation type="submission" date="2017-06" db="EMBL/GenBank/DDBJ databases">
        <title>Herbaspirillum phytohormonus sp. nov., isolated from the root nodule of Robinia pseudoacacia in lead-zinc mine.</title>
        <authorList>
            <person name="Fan M."/>
            <person name="Lin Y."/>
        </authorList>
    </citation>
    <scope>NUCLEOTIDE SEQUENCE [LARGE SCALE GENOMIC DNA]</scope>
    <source>
        <strain evidence="4">SC-089</strain>
    </source>
</reference>
<dbReference type="EMBL" id="NJIH01000019">
    <property type="protein sequence ID" value="OWT53760.1"/>
    <property type="molecule type" value="Genomic_DNA"/>
</dbReference>
<dbReference type="RefSeq" id="WP_088605940.1">
    <property type="nucleotide sequence ID" value="NZ_NJIH01000019.1"/>
</dbReference>
<dbReference type="PANTHER" id="PTHR42928:SF5">
    <property type="entry name" value="BLR1237 PROTEIN"/>
    <property type="match status" value="1"/>
</dbReference>
<comment type="similarity">
    <text evidence="1">Belongs to the UPF0065 (bug) family.</text>
</comment>
<dbReference type="InterPro" id="IPR042100">
    <property type="entry name" value="Bug_dom1"/>
</dbReference>
<proteinExistence type="inferred from homology"/>
<dbReference type="Pfam" id="PF03401">
    <property type="entry name" value="TctC"/>
    <property type="match status" value="1"/>
</dbReference>
<evidence type="ECO:0000256" key="1">
    <source>
        <dbReference type="ARBA" id="ARBA00006987"/>
    </source>
</evidence>
<dbReference type="Gene3D" id="3.40.190.10">
    <property type="entry name" value="Periplasmic binding protein-like II"/>
    <property type="match status" value="1"/>
</dbReference>
<feature type="signal peptide" evidence="2">
    <location>
        <begin position="1"/>
        <end position="26"/>
    </location>
</feature>
<evidence type="ECO:0000256" key="2">
    <source>
        <dbReference type="SAM" id="SignalP"/>
    </source>
</evidence>
<protein>
    <recommendedName>
        <fullName evidence="5">ABC transporter substrate-binding protein</fullName>
    </recommendedName>
</protein>
<dbReference type="AlphaFoldDB" id="A0A225M0N1"/>
<evidence type="ECO:0000313" key="4">
    <source>
        <dbReference type="Proteomes" id="UP000214603"/>
    </source>
</evidence>
<name>A0A225M0N1_9BURK</name>
<dbReference type="OrthoDB" id="8630046at2"/>
<comment type="caution">
    <text evidence="3">The sequence shown here is derived from an EMBL/GenBank/DDBJ whole genome shotgun (WGS) entry which is preliminary data.</text>
</comment>
<dbReference type="InterPro" id="IPR005064">
    <property type="entry name" value="BUG"/>
</dbReference>
<organism evidence="3 4">
    <name type="scientific">Candidimonas nitroreducens</name>
    <dbReference type="NCBI Taxonomy" id="683354"/>
    <lineage>
        <taxon>Bacteria</taxon>
        <taxon>Pseudomonadati</taxon>
        <taxon>Pseudomonadota</taxon>
        <taxon>Betaproteobacteria</taxon>
        <taxon>Burkholderiales</taxon>
        <taxon>Alcaligenaceae</taxon>
        <taxon>Candidimonas</taxon>
    </lineage>
</organism>
<evidence type="ECO:0008006" key="5">
    <source>
        <dbReference type="Google" id="ProtNLM"/>
    </source>
</evidence>
<accession>A0A225M0N1</accession>
<dbReference type="CDD" id="cd07012">
    <property type="entry name" value="PBP2_Bug_TTT"/>
    <property type="match status" value="1"/>
</dbReference>
<keyword evidence="2" id="KW-0732">Signal</keyword>
<dbReference type="PANTHER" id="PTHR42928">
    <property type="entry name" value="TRICARBOXYLATE-BINDING PROTEIN"/>
    <property type="match status" value="1"/>
</dbReference>
<sequence length="327" mass="34019">MSGIDRRAACALLLSLAAGTVSIARAAPAATYPQRPITLINPYAAGGPADVLARRLAKDLGEVLAQPVIVENKPGAAAALGTGYVARAKPDGYTLLISTSAGHVVTPLLHHVTYDGVADFSFIGIVASQSSMLVINPQFKVNNVAELIAYAKQHPGKLNFGSAGTGGATHLGGELFKQKAGVDIVHIPYNGAALALTDLIGGQVQMAFLNLSACLPHIKDGRIKALAYASEHRSKLLPDVPTLEESGIHGADVPTWYSLAAPKGTPAAIVDRLNAALLALNAKPGYAAFMESLDAVPLSLSPAQTTQFVEHDRSNMTKLLRSIGLAK</sequence>
<evidence type="ECO:0000313" key="3">
    <source>
        <dbReference type="EMBL" id="OWT53760.1"/>
    </source>
</evidence>
<feature type="chain" id="PRO_5012578640" description="ABC transporter substrate-binding protein" evidence="2">
    <location>
        <begin position="27"/>
        <end position="327"/>
    </location>
</feature>
<dbReference type="Proteomes" id="UP000214603">
    <property type="component" value="Unassembled WGS sequence"/>
</dbReference>
<dbReference type="PIRSF" id="PIRSF017082">
    <property type="entry name" value="YflP"/>
    <property type="match status" value="1"/>
</dbReference>
<dbReference type="SUPFAM" id="SSF53850">
    <property type="entry name" value="Periplasmic binding protein-like II"/>
    <property type="match status" value="1"/>
</dbReference>